<feature type="region of interest" description="Disordered" evidence="1">
    <location>
        <begin position="69"/>
        <end position="96"/>
    </location>
</feature>
<keyword evidence="3" id="KW-1185">Reference proteome</keyword>
<name>A0AA38MFU1_9CUCU</name>
<reference evidence="2" key="1">
    <citation type="journal article" date="2023" name="G3 (Bethesda)">
        <title>Whole genome assemblies of Zophobas morio and Tenebrio molitor.</title>
        <authorList>
            <person name="Kaur S."/>
            <person name="Stinson S.A."/>
            <person name="diCenzo G.C."/>
        </authorList>
    </citation>
    <scope>NUCLEOTIDE SEQUENCE</scope>
    <source>
        <strain evidence="2">QUZm001</strain>
    </source>
</reference>
<protein>
    <submittedName>
        <fullName evidence="2">Uncharacterized protein</fullName>
    </submittedName>
</protein>
<dbReference type="AlphaFoldDB" id="A0AA38MFU1"/>
<dbReference type="EMBL" id="JALNTZ010000004">
    <property type="protein sequence ID" value="KAJ3654997.1"/>
    <property type="molecule type" value="Genomic_DNA"/>
</dbReference>
<sequence>MRPGVFVRWISLYRLENIESKMCDANIETGKRKGFRTAFEALARTCRINAELASSDALTDALTSGVDRSTNASKIPYVPRNSSGNSLCNSSNAMVS</sequence>
<organism evidence="2 3">
    <name type="scientific">Zophobas morio</name>
    <dbReference type="NCBI Taxonomy" id="2755281"/>
    <lineage>
        <taxon>Eukaryota</taxon>
        <taxon>Metazoa</taxon>
        <taxon>Ecdysozoa</taxon>
        <taxon>Arthropoda</taxon>
        <taxon>Hexapoda</taxon>
        <taxon>Insecta</taxon>
        <taxon>Pterygota</taxon>
        <taxon>Neoptera</taxon>
        <taxon>Endopterygota</taxon>
        <taxon>Coleoptera</taxon>
        <taxon>Polyphaga</taxon>
        <taxon>Cucujiformia</taxon>
        <taxon>Tenebrionidae</taxon>
        <taxon>Zophobas</taxon>
    </lineage>
</organism>
<evidence type="ECO:0000256" key="1">
    <source>
        <dbReference type="SAM" id="MobiDB-lite"/>
    </source>
</evidence>
<evidence type="ECO:0000313" key="3">
    <source>
        <dbReference type="Proteomes" id="UP001168821"/>
    </source>
</evidence>
<dbReference type="Proteomes" id="UP001168821">
    <property type="component" value="Unassembled WGS sequence"/>
</dbReference>
<gene>
    <name evidence="2" type="ORF">Zmor_014145</name>
</gene>
<comment type="caution">
    <text evidence="2">The sequence shown here is derived from an EMBL/GenBank/DDBJ whole genome shotgun (WGS) entry which is preliminary data.</text>
</comment>
<accession>A0AA38MFU1</accession>
<proteinExistence type="predicted"/>
<evidence type="ECO:0000313" key="2">
    <source>
        <dbReference type="EMBL" id="KAJ3654997.1"/>
    </source>
</evidence>
<feature type="compositionally biased region" description="Low complexity" evidence="1">
    <location>
        <begin position="81"/>
        <end position="96"/>
    </location>
</feature>